<proteinExistence type="predicted"/>
<dbReference type="OrthoDB" id="2867883at2759"/>
<evidence type="ECO:0000313" key="1">
    <source>
        <dbReference type="EMBL" id="KAF9064788.1"/>
    </source>
</evidence>
<sequence length="55" mass="6492">MLKEYLLVEFFGTSEIIQEIIRTSSRHRILDIISRIRNRGIQAMFIGCHGEKRQS</sequence>
<dbReference type="Proteomes" id="UP000772434">
    <property type="component" value="Unassembled WGS sequence"/>
</dbReference>
<accession>A0A9P5U4I8</accession>
<name>A0A9P5U4I8_9AGAR</name>
<gene>
    <name evidence="1" type="ORF">BDP27DRAFT_1332966</name>
</gene>
<dbReference type="AlphaFoldDB" id="A0A9P5U4I8"/>
<reference evidence="1" key="1">
    <citation type="submission" date="2020-11" db="EMBL/GenBank/DDBJ databases">
        <authorList>
            <consortium name="DOE Joint Genome Institute"/>
            <person name="Ahrendt S."/>
            <person name="Riley R."/>
            <person name="Andreopoulos W."/>
            <person name="Labutti K."/>
            <person name="Pangilinan J."/>
            <person name="Ruiz-Duenas F.J."/>
            <person name="Barrasa J.M."/>
            <person name="Sanchez-Garcia M."/>
            <person name="Camarero S."/>
            <person name="Miyauchi S."/>
            <person name="Serrano A."/>
            <person name="Linde D."/>
            <person name="Babiker R."/>
            <person name="Drula E."/>
            <person name="Ayuso-Fernandez I."/>
            <person name="Pacheco R."/>
            <person name="Padilla G."/>
            <person name="Ferreira P."/>
            <person name="Barriuso J."/>
            <person name="Kellner H."/>
            <person name="Castanera R."/>
            <person name="Alfaro M."/>
            <person name="Ramirez L."/>
            <person name="Pisabarro A.G."/>
            <person name="Kuo A."/>
            <person name="Tritt A."/>
            <person name="Lipzen A."/>
            <person name="He G."/>
            <person name="Yan M."/>
            <person name="Ng V."/>
            <person name="Cullen D."/>
            <person name="Martin F."/>
            <person name="Rosso M.-N."/>
            <person name="Henrissat B."/>
            <person name="Hibbett D."/>
            <person name="Martinez A.T."/>
            <person name="Grigoriev I.V."/>
        </authorList>
    </citation>
    <scope>NUCLEOTIDE SEQUENCE</scope>
    <source>
        <strain evidence="1">AH 40177</strain>
    </source>
</reference>
<protein>
    <submittedName>
        <fullName evidence="1">Uncharacterized protein</fullName>
    </submittedName>
</protein>
<dbReference type="EMBL" id="JADNRY010000115">
    <property type="protein sequence ID" value="KAF9064788.1"/>
    <property type="molecule type" value="Genomic_DNA"/>
</dbReference>
<evidence type="ECO:0000313" key="2">
    <source>
        <dbReference type="Proteomes" id="UP000772434"/>
    </source>
</evidence>
<organism evidence="1 2">
    <name type="scientific">Rhodocollybia butyracea</name>
    <dbReference type="NCBI Taxonomy" id="206335"/>
    <lineage>
        <taxon>Eukaryota</taxon>
        <taxon>Fungi</taxon>
        <taxon>Dikarya</taxon>
        <taxon>Basidiomycota</taxon>
        <taxon>Agaricomycotina</taxon>
        <taxon>Agaricomycetes</taxon>
        <taxon>Agaricomycetidae</taxon>
        <taxon>Agaricales</taxon>
        <taxon>Marasmiineae</taxon>
        <taxon>Omphalotaceae</taxon>
        <taxon>Rhodocollybia</taxon>
    </lineage>
</organism>
<comment type="caution">
    <text evidence="1">The sequence shown here is derived from an EMBL/GenBank/DDBJ whole genome shotgun (WGS) entry which is preliminary data.</text>
</comment>
<keyword evidence="2" id="KW-1185">Reference proteome</keyword>